<dbReference type="AlphaFoldDB" id="I4B985"/>
<dbReference type="RefSeq" id="WP_014804342.1">
    <property type="nucleotide sequence ID" value="NC_018020.1"/>
</dbReference>
<evidence type="ECO:0000313" key="2">
    <source>
        <dbReference type="EMBL" id="AFM13842.1"/>
    </source>
</evidence>
<dbReference type="EMBL" id="CP002959">
    <property type="protein sequence ID" value="AFM13842.1"/>
    <property type="molecule type" value="Genomic_DNA"/>
</dbReference>
<proteinExistence type="predicted"/>
<dbReference type="Proteomes" id="UP000006048">
    <property type="component" value="Chromosome"/>
</dbReference>
<dbReference type="OrthoDB" id="9792475at2"/>
<evidence type="ECO:0000256" key="1">
    <source>
        <dbReference type="SAM" id="Phobius"/>
    </source>
</evidence>
<dbReference type="KEGG" id="tpx:Turpa_3203"/>
<feature type="transmembrane region" description="Helical" evidence="1">
    <location>
        <begin position="109"/>
        <end position="133"/>
    </location>
</feature>
<dbReference type="PANTHER" id="PTHR40394">
    <property type="entry name" value="LIPOPROTEIN-RELATED"/>
    <property type="match status" value="1"/>
</dbReference>
<accession>I4B985</accession>
<keyword evidence="1" id="KW-0812">Transmembrane</keyword>
<dbReference type="PANTHER" id="PTHR40394:SF2">
    <property type="entry name" value="QUINOL:CYTOCHROME C OXIDOREDUCTASE MEMBRANE PROTEIN"/>
    <property type="match status" value="1"/>
</dbReference>
<keyword evidence="1" id="KW-0472">Membrane</keyword>
<dbReference type="InterPro" id="IPR021776">
    <property type="entry name" value="ActD"/>
</dbReference>
<dbReference type="STRING" id="869212.Turpa_3203"/>
<keyword evidence="3" id="KW-1185">Reference proteome</keyword>
<evidence type="ECO:0000313" key="3">
    <source>
        <dbReference type="Proteomes" id="UP000006048"/>
    </source>
</evidence>
<name>I4B985_TURPD</name>
<sequence length="183" mass="19902">MLSIAEIKRGLFSYDEVSGGYVASLKTPADLLKAAKQAKAANVKLFDCFTPCPIHGLDTAMGLHRSWIPVLTFVGGIMAAILGLTYITFIDVFNWPIVFGGKPFFSWPAYIPILFELTIYFAAVFTVVAVLVLGRLGFINRKVPAQGVTSDVFAIWIGDKGISKADVERILSGLNAQIEEVKA</sequence>
<feature type="transmembrane region" description="Helical" evidence="1">
    <location>
        <begin position="67"/>
        <end position="89"/>
    </location>
</feature>
<gene>
    <name evidence="2" type="ordered locus">Turpa_3203</name>
</gene>
<keyword evidence="1" id="KW-1133">Transmembrane helix</keyword>
<organism evidence="2 3">
    <name type="scientific">Turneriella parva (strain ATCC BAA-1111 / DSM 21527 / NCTC 11395 / H)</name>
    <name type="common">Leptospira parva</name>
    <dbReference type="NCBI Taxonomy" id="869212"/>
    <lineage>
        <taxon>Bacteria</taxon>
        <taxon>Pseudomonadati</taxon>
        <taxon>Spirochaetota</taxon>
        <taxon>Spirochaetia</taxon>
        <taxon>Leptospirales</taxon>
        <taxon>Leptospiraceae</taxon>
        <taxon>Turneriella</taxon>
    </lineage>
</organism>
<reference evidence="2 3" key="1">
    <citation type="submission" date="2012-06" db="EMBL/GenBank/DDBJ databases">
        <title>The complete chromosome of genome of Turneriella parva DSM 21527.</title>
        <authorList>
            <consortium name="US DOE Joint Genome Institute (JGI-PGF)"/>
            <person name="Lucas S."/>
            <person name="Han J."/>
            <person name="Lapidus A."/>
            <person name="Bruce D."/>
            <person name="Goodwin L."/>
            <person name="Pitluck S."/>
            <person name="Peters L."/>
            <person name="Kyrpides N."/>
            <person name="Mavromatis K."/>
            <person name="Ivanova N."/>
            <person name="Mikhailova N."/>
            <person name="Chertkov O."/>
            <person name="Detter J.C."/>
            <person name="Tapia R."/>
            <person name="Han C."/>
            <person name="Land M."/>
            <person name="Hauser L."/>
            <person name="Markowitz V."/>
            <person name="Cheng J.-F."/>
            <person name="Hugenholtz P."/>
            <person name="Woyke T."/>
            <person name="Wu D."/>
            <person name="Gronow S."/>
            <person name="Wellnitz S."/>
            <person name="Brambilla E."/>
            <person name="Klenk H.-P."/>
            <person name="Eisen J.A."/>
        </authorList>
    </citation>
    <scope>NUCLEOTIDE SEQUENCE [LARGE SCALE GENOMIC DNA]</scope>
    <source>
        <strain evidence="3">ATCC BAA-1111 / DSM 21527 / NCTC 11395 / H</strain>
    </source>
</reference>
<protein>
    <recommendedName>
        <fullName evidence="4">Quinol:cytochrome c oxidoreductase membrane protein</fullName>
    </recommendedName>
</protein>
<evidence type="ECO:0008006" key="4">
    <source>
        <dbReference type="Google" id="ProtNLM"/>
    </source>
</evidence>
<dbReference type="HOGENOM" id="CLU_094965_0_0_12"/>
<dbReference type="Pfam" id="PF11821">
    <property type="entry name" value="ActD"/>
    <property type="match status" value="1"/>
</dbReference>